<dbReference type="eggNOG" id="COG5001">
    <property type="taxonomic scope" value="Bacteria"/>
</dbReference>
<dbReference type="InterPro" id="IPR000014">
    <property type="entry name" value="PAS"/>
</dbReference>
<sequence length="982" mass="109080">MNSYNKTLLVFLHIMANRLPSHIAMLPLMHRDHETKEHTTRVDSSPQSAVELRRLLEALPCGAVVLDAHQQVAAATRVFSTLLGYPQGLTGDLNFRDLVDAEDAARVDDFLASGEAEMSHSLCLRTRAGRPLRTVMRFSRLASGNAPVAAVVGILLEERAVASTPVQSKLPADEAQAFARVANWEIDVATGRTLASRTWYEIWGLEPDTEVTLDAVFLRIHPDDRDLARAAVQQAIEAAVPFRFRHRIIRPDGTLRWAESAGRLELADSDGAPKLAGVVMDITQRRAAEEALARYYDIVSASPDRIAFLDRACCLLAANAAFLTAIRQTGENALGKSLQEVEGQGPLSDLVYRNLGRCLDGGHPVVDDIYESGPDGQARESEVRLFPHRDHEDKVTGIVVNIRDVTSVRDSERRLLQSAVVYAATSDGVLMTDADGRIVAVNAAFSRITGYAEAEVLGRKPNLLNSHWHTKSFFTRMWRRLVKQGVWEGEIWNRRKDGEIYLQRLHIRRVLDGRGKVTNFVGVFAERPVSANGPKHVEYLAHYDPLTKLPNRLLFDSRLAYAMDPARRNRTPVALFLLDLDRFANINASLGHQIGDELLRAVGLRLRETIRPADTLARLSGDQFGLLFEGIQTQTEAQEIARRIRSALQAPMTVRGHQVFVTMSMGIALEACASNDTDVMFAHAATALSNVKHGGRDAFRIYSEPPVGTSTARQRLAEMLRSGLETGEIELLFEPRVHLETGRWPGAELRLRWHQPDLGPVAHERLLALVESGGMTVELGQWILAEACRQLRDWTLRGTPIGVLSVSISETQLTRFDLVPSLERLLRSNELDAGRLELSFAESLLFKHPEQAREVINGLHRLGVGVALSEVGTSWLAPQVLRRLPIRRLEIHRNFVDAMPDSPDDLAIVQALIAMAQALDIDVTADGVRDDRQRFILLNLGCLEAQGDLFAPPLRAPHYERCLLQISEPPTDAPVEPRLPLV</sequence>
<dbReference type="PANTHER" id="PTHR44757">
    <property type="entry name" value="DIGUANYLATE CYCLASE DGCP"/>
    <property type="match status" value="1"/>
</dbReference>
<accession>F9UGX5</accession>
<evidence type="ECO:0000259" key="1">
    <source>
        <dbReference type="PROSITE" id="PS50112"/>
    </source>
</evidence>
<dbReference type="Gene3D" id="3.30.70.270">
    <property type="match status" value="1"/>
</dbReference>
<evidence type="ECO:0000259" key="3">
    <source>
        <dbReference type="PROSITE" id="PS50883"/>
    </source>
</evidence>
<dbReference type="SMART" id="SM00086">
    <property type="entry name" value="PAC"/>
    <property type="match status" value="3"/>
</dbReference>
<dbReference type="CDD" id="cd01949">
    <property type="entry name" value="GGDEF"/>
    <property type="match status" value="1"/>
</dbReference>
<dbReference type="InterPro" id="IPR029787">
    <property type="entry name" value="Nucleotide_cyclase"/>
</dbReference>
<feature type="domain" description="PAC" evidence="2">
    <location>
        <begin position="363"/>
        <end position="417"/>
    </location>
</feature>
<dbReference type="PANTHER" id="PTHR44757:SF2">
    <property type="entry name" value="BIOFILM ARCHITECTURE MAINTENANCE PROTEIN MBAA"/>
    <property type="match status" value="1"/>
</dbReference>
<dbReference type="SMART" id="SM00052">
    <property type="entry name" value="EAL"/>
    <property type="match status" value="1"/>
</dbReference>
<dbReference type="Gene3D" id="3.20.20.450">
    <property type="entry name" value="EAL domain"/>
    <property type="match status" value="1"/>
</dbReference>
<feature type="domain" description="GGDEF" evidence="4">
    <location>
        <begin position="571"/>
        <end position="704"/>
    </location>
</feature>
<dbReference type="Gene3D" id="2.10.70.100">
    <property type="match status" value="1"/>
</dbReference>
<dbReference type="Pfam" id="PF13426">
    <property type="entry name" value="PAS_9"/>
    <property type="match status" value="1"/>
</dbReference>
<feature type="domain" description="PAS" evidence="1">
    <location>
        <begin position="412"/>
        <end position="459"/>
    </location>
</feature>
<dbReference type="SMART" id="SM00091">
    <property type="entry name" value="PAS"/>
    <property type="match status" value="4"/>
</dbReference>
<name>F9UGX5_9GAMM</name>
<dbReference type="InterPro" id="IPR052155">
    <property type="entry name" value="Biofilm_reg_signaling"/>
</dbReference>
<keyword evidence="6" id="KW-1185">Reference proteome</keyword>
<dbReference type="PROSITE" id="PS50883">
    <property type="entry name" value="EAL"/>
    <property type="match status" value="1"/>
</dbReference>
<dbReference type="InterPro" id="IPR000160">
    <property type="entry name" value="GGDEF_dom"/>
</dbReference>
<dbReference type="PROSITE" id="PS50113">
    <property type="entry name" value="PAC"/>
    <property type="match status" value="2"/>
</dbReference>
<evidence type="ECO:0000313" key="6">
    <source>
        <dbReference type="Proteomes" id="UP000005459"/>
    </source>
</evidence>
<dbReference type="InterPro" id="IPR043128">
    <property type="entry name" value="Rev_trsase/Diguanyl_cyclase"/>
</dbReference>
<dbReference type="CDD" id="cd00130">
    <property type="entry name" value="PAS"/>
    <property type="match status" value="2"/>
</dbReference>
<dbReference type="SUPFAM" id="SSF55785">
    <property type="entry name" value="PYP-like sensor domain (PAS domain)"/>
    <property type="match status" value="4"/>
</dbReference>
<evidence type="ECO:0000313" key="5">
    <source>
        <dbReference type="EMBL" id="EGV16595.1"/>
    </source>
</evidence>
<dbReference type="InterPro" id="IPR013655">
    <property type="entry name" value="PAS_fold_3"/>
</dbReference>
<feature type="domain" description="EAL" evidence="3">
    <location>
        <begin position="713"/>
        <end position="967"/>
    </location>
</feature>
<feature type="domain" description="PAC" evidence="2">
    <location>
        <begin position="242"/>
        <end position="294"/>
    </location>
</feature>
<dbReference type="InterPro" id="IPR035965">
    <property type="entry name" value="PAS-like_dom_sf"/>
</dbReference>
<dbReference type="SUPFAM" id="SSF55073">
    <property type="entry name" value="Nucleotide cyclase"/>
    <property type="match status" value="1"/>
</dbReference>
<dbReference type="EMBL" id="AFWV01000016">
    <property type="protein sequence ID" value="EGV16595.1"/>
    <property type="molecule type" value="Genomic_DNA"/>
</dbReference>
<dbReference type="SMART" id="SM00267">
    <property type="entry name" value="GGDEF"/>
    <property type="match status" value="1"/>
</dbReference>
<organism evidence="5 6">
    <name type="scientific">Thiocapsa marina 5811</name>
    <dbReference type="NCBI Taxonomy" id="768671"/>
    <lineage>
        <taxon>Bacteria</taxon>
        <taxon>Pseudomonadati</taxon>
        <taxon>Pseudomonadota</taxon>
        <taxon>Gammaproteobacteria</taxon>
        <taxon>Chromatiales</taxon>
        <taxon>Chromatiaceae</taxon>
        <taxon>Thiocapsa</taxon>
    </lineage>
</organism>
<dbReference type="InterPro" id="IPR001633">
    <property type="entry name" value="EAL_dom"/>
</dbReference>
<dbReference type="AlphaFoldDB" id="F9UGX5"/>
<dbReference type="Pfam" id="PF08448">
    <property type="entry name" value="PAS_4"/>
    <property type="match status" value="1"/>
</dbReference>
<dbReference type="STRING" id="768671.ThimaDRAFT_4178"/>
<dbReference type="PROSITE" id="PS50112">
    <property type="entry name" value="PAS"/>
    <property type="match status" value="1"/>
</dbReference>
<dbReference type="PROSITE" id="PS50887">
    <property type="entry name" value="GGDEF"/>
    <property type="match status" value="1"/>
</dbReference>
<dbReference type="InterPro" id="IPR001610">
    <property type="entry name" value="PAC"/>
</dbReference>
<dbReference type="InterPro" id="IPR035919">
    <property type="entry name" value="EAL_sf"/>
</dbReference>
<dbReference type="Pfam" id="PF00563">
    <property type="entry name" value="EAL"/>
    <property type="match status" value="1"/>
</dbReference>
<dbReference type="Pfam" id="PF00990">
    <property type="entry name" value="GGDEF"/>
    <property type="match status" value="1"/>
</dbReference>
<dbReference type="Gene3D" id="3.30.450.20">
    <property type="entry name" value="PAS domain"/>
    <property type="match status" value="4"/>
</dbReference>
<protein>
    <submittedName>
        <fullName evidence="5">Diguanylate cyclase/phosphodiesterase with PAS/PAC sensor(S)</fullName>
    </submittedName>
</protein>
<dbReference type="InterPro" id="IPR013656">
    <property type="entry name" value="PAS_4"/>
</dbReference>
<reference evidence="5 6" key="1">
    <citation type="submission" date="2011-06" db="EMBL/GenBank/DDBJ databases">
        <title>The draft genome of Thiocapsa marina 5811.</title>
        <authorList>
            <consortium name="US DOE Joint Genome Institute (JGI-PGF)"/>
            <person name="Lucas S."/>
            <person name="Han J."/>
            <person name="Cheng J.-F."/>
            <person name="Goodwin L."/>
            <person name="Pitluck S."/>
            <person name="Peters L."/>
            <person name="Land M.L."/>
            <person name="Hauser L."/>
            <person name="Vogl K."/>
            <person name="Liu Z."/>
            <person name="Imhoff J."/>
            <person name="Thiel V."/>
            <person name="Frigaard N.-U."/>
            <person name="Bryant D."/>
            <person name="Woyke T.J."/>
        </authorList>
    </citation>
    <scope>NUCLEOTIDE SEQUENCE [LARGE SCALE GENOMIC DNA]</scope>
    <source>
        <strain evidence="5 6">5811</strain>
    </source>
</reference>
<dbReference type="InterPro" id="IPR000700">
    <property type="entry name" value="PAS-assoc_C"/>
</dbReference>
<dbReference type="CDD" id="cd01948">
    <property type="entry name" value="EAL"/>
    <property type="match status" value="1"/>
</dbReference>
<dbReference type="NCBIfam" id="TIGR00229">
    <property type="entry name" value="sensory_box"/>
    <property type="match status" value="3"/>
</dbReference>
<dbReference type="Pfam" id="PF08447">
    <property type="entry name" value="PAS_3"/>
    <property type="match status" value="1"/>
</dbReference>
<dbReference type="SUPFAM" id="SSF141868">
    <property type="entry name" value="EAL domain-like"/>
    <property type="match status" value="1"/>
</dbReference>
<gene>
    <name evidence="5" type="ORF">ThimaDRAFT_4178</name>
</gene>
<dbReference type="NCBIfam" id="TIGR00254">
    <property type="entry name" value="GGDEF"/>
    <property type="match status" value="1"/>
</dbReference>
<dbReference type="Proteomes" id="UP000005459">
    <property type="component" value="Unassembled WGS sequence"/>
</dbReference>
<evidence type="ECO:0000259" key="4">
    <source>
        <dbReference type="PROSITE" id="PS50887"/>
    </source>
</evidence>
<evidence type="ECO:0000259" key="2">
    <source>
        <dbReference type="PROSITE" id="PS50113"/>
    </source>
</evidence>
<proteinExistence type="predicted"/>